<accession>A0ABX0JUW7</accession>
<evidence type="ECO:0000256" key="7">
    <source>
        <dbReference type="ARBA" id="ARBA00023004"/>
    </source>
</evidence>
<keyword evidence="4" id="KW-0410">Iron transport</keyword>
<sequence>MTKTVNLSIFQRTASLPAAFIVFTVSAYGADPAKGRVVGSASHKSVRPQQAENITVSASNAHHGATGKAPGGGLMAPEQSMKTTQTISRDFIVKQAPTSNPLQLLSALPGANVALTDPYGLVGGTMTLRGLSSAQIGWIYEGAPLNDIGGGSFYANEVIDAENLNQVAVQPGTANIDTPTISASGGVVNIGMIAPSTKPGGYGSISYGAFKLNREFVRLESGMIGNTGIRGFVSYSHAHANDWRGSGGNEKQHVDMKLLREFGEDSSVALVVSYNRQINQQDLYPTLAQFRATGNTNYNGTYSGIADTAFYKLHVNPYENLVASLPTSFHITRDFMLSDTPYLWWGHGNGGGASALTEGVTYAGPSKVGADLNADGLISGGEKVLAYTPTWSRYYRVGNTLKGGLHLGPHDITLGYWYEWSNEPQRNPVGLVNQTTGEAADIWGENSLVRLSDGQPYYTRNIRTQTQINMLFFGDTVTLMGGRLQLQAGFREAMVSRKIYNYLPGAARLSGQNIAEPLPQVGLRYKFNDRHQIYVTGSTNFRTTTNTSLVNVYSSSTGNLTTAANTTNPEYSIEEEIGYRYQGERIIADVAFFNYNFTNRMLSLNTYQNGATTSITANAGGQTSRGVDIQVATRPVLRHLRPYVSFEYLDARTDNNIRSGNDYLPTKGKVAVQAPRTQAALGLDWDDGSFFANVNIKYVGSQYSTLMNDQKVPYYVTDSVTLGYRLKQLSLLKAPQFQLNLSNITGAVRRTGVYSFTSNALATRGVYGTTIAGSAPTYYLLPGFTMMGTLSTSF</sequence>
<comment type="similarity">
    <text evidence="12 13">Belongs to the TonB-dependent receptor family.</text>
</comment>
<reference evidence="18 19" key="1">
    <citation type="journal article" date="2020" name="Int. J. Syst. Evol. Microbiol.">
        <title>Novel acetic acid bacteria from cider fermentations: Acetobacter conturbans sp. nov. and Acetobacter fallax sp. nov.</title>
        <authorList>
            <person name="Sombolestani A.S."/>
            <person name="Cleenwerck I."/>
            <person name="Cnockaert M."/>
            <person name="Borremans W."/>
            <person name="Wieme A.D."/>
            <person name="De Vuyst L."/>
            <person name="Vandamme P."/>
        </authorList>
    </citation>
    <scope>NUCLEOTIDE SEQUENCE [LARGE SCALE GENOMIC DNA]</scope>
    <source>
        <strain evidence="18 19">LMG 30640</strain>
    </source>
</reference>
<protein>
    <submittedName>
        <fullName evidence="18">TonB-dependent receptor plug domain-containing protein</fullName>
    </submittedName>
</protein>
<evidence type="ECO:0000256" key="4">
    <source>
        <dbReference type="ARBA" id="ARBA00022496"/>
    </source>
</evidence>
<evidence type="ECO:0000256" key="15">
    <source>
        <dbReference type="SAM" id="SignalP"/>
    </source>
</evidence>
<evidence type="ECO:0000259" key="17">
    <source>
        <dbReference type="Pfam" id="PF07715"/>
    </source>
</evidence>
<evidence type="ECO:0000259" key="16">
    <source>
        <dbReference type="Pfam" id="PF00593"/>
    </source>
</evidence>
<dbReference type="InterPro" id="IPR036942">
    <property type="entry name" value="Beta-barrel_TonB_sf"/>
</dbReference>
<feature type="chain" id="PRO_5046049747" evidence="15">
    <location>
        <begin position="30"/>
        <end position="794"/>
    </location>
</feature>
<dbReference type="InterPro" id="IPR012910">
    <property type="entry name" value="Plug_dom"/>
</dbReference>
<evidence type="ECO:0000256" key="3">
    <source>
        <dbReference type="ARBA" id="ARBA00022452"/>
    </source>
</evidence>
<dbReference type="Gene3D" id="2.170.130.10">
    <property type="entry name" value="TonB-dependent receptor, plug domain"/>
    <property type="match status" value="1"/>
</dbReference>
<evidence type="ECO:0000313" key="19">
    <source>
        <dbReference type="Proteomes" id="UP000635278"/>
    </source>
</evidence>
<keyword evidence="8" id="KW-0406">Ion transport</keyword>
<proteinExistence type="inferred from homology"/>
<comment type="caution">
    <text evidence="18">The sequence shown here is derived from an EMBL/GenBank/DDBJ whole genome shotgun (WGS) entry which is preliminary data.</text>
</comment>
<keyword evidence="19" id="KW-1185">Reference proteome</keyword>
<keyword evidence="3 12" id="KW-1134">Transmembrane beta strand</keyword>
<dbReference type="Pfam" id="PF07715">
    <property type="entry name" value="Plug"/>
    <property type="match status" value="1"/>
</dbReference>
<dbReference type="InterPro" id="IPR039426">
    <property type="entry name" value="TonB-dep_rcpt-like"/>
</dbReference>
<evidence type="ECO:0000256" key="9">
    <source>
        <dbReference type="ARBA" id="ARBA00023077"/>
    </source>
</evidence>
<dbReference type="Gene3D" id="2.40.170.20">
    <property type="entry name" value="TonB-dependent receptor, beta-barrel domain"/>
    <property type="match status" value="1"/>
</dbReference>
<keyword evidence="11 12" id="KW-0998">Cell outer membrane</keyword>
<feature type="signal peptide" evidence="15">
    <location>
        <begin position="1"/>
        <end position="29"/>
    </location>
</feature>
<dbReference type="InterPro" id="IPR000531">
    <property type="entry name" value="Beta-barrel_TonB"/>
</dbReference>
<feature type="domain" description="TonB-dependent receptor plug" evidence="17">
    <location>
        <begin position="80"/>
        <end position="178"/>
    </location>
</feature>
<feature type="domain" description="TonB-dependent receptor-like beta-barrel" evidence="16">
    <location>
        <begin position="283"/>
        <end position="743"/>
    </location>
</feature>
<comment type="subcellular location">
    <subcellularLocation>
        <location evidence="1 12">Cell outer membrane</location>
        <topology evidence="1 12">Multi-pass membrane protein</topology>
    </subcellularLocation>
</comment>
<evidence type="ECO:0000256" key="2">
    <source>
        <dbReference type="ARBA" id="ARBA00022448"/>
    </source>
</evidence>
<keyword evidence="6 15" id="KW-0732">Signal</keyword>
<organism evidence="18 19">
    <name type="scientific">Acetobacter musti</name>
    <dbReference type="NCBI Taxonomy" id="864732"/>
    <lineage>
        <taxon>Bacteria</taxon>
        <taxon>Pseudomonadati</taxon>
        <taxon>Pseudomonadota</taxon>
        <taxon>Alphaproteobacteria</taxon>
        <taxon>Acetobacterales</taxon>
        <taxon>Acetobacteraceae</taxon>
        <taxon>Acetobacter</taxon>
    </lineage>
</organism>
<dbReference type="PROSITE" id="PS52016">
    <property type="entry name" value="TONB_DEPENDENT_REC_3"/>
    <property type="match status" value="1"/>
</dbReference>
<dbReference type="PANTHER" id="PTHR32552">
    <property type="entry name" value="FERRICHROME IRON RECEPTOR-RELATED"/>
    <property type="match status" value="1"/>
</dbReference>
<feature type="region of interest" description="Disordered" evidence="14">
    <location>
        <begin position="56"/>
        <end position="77"/>
    </location>
</feature>
<evidence type="ECO:0000256" key="14">
    <source>
        <dbReference type="SAM" id="MobiDB-lite"/>
    </source>
</evidence>
<dbReference type="Pfam" id="PF00593">
    <property type="entry name" value="TonB_dep_Rec_b-barrel"/>
    <property type="match status" value="1"/>
</dbReference>
<name>A0ABX0JUW7_9PROT</name>
<keyword evidence="9 13" id="KW-0798">TonB box</keyword>
<evidence type="ECO:0000256" key="6">
    <source>
        <dbReference type="ARBA" id="ARBA00022729"/>
    </source>
</evidence>
<evidence type="ECO:0000256" key="11">
    <source>
        <dbReference type="ARBA" id="ARBA00023237"/>
    </source>
</evidence>
<evidence type="ECO:0000256" key="8">
    <source>
        <dbReference type="ARBA" id="ARBA00023065"/>
    </source>
</evidence>
<dbReference type="PANTHER" id="PTHR32552:SF89">
    <property type="entry name" value="CATECHOLATE SIDEROPHORE RECEPTOR FIU"/>
    <property type="match status" value="1"/>
</dbReference>
<keyword evidence="18" id="KW-0675">Receptor</keyword>
<dbReference type="Proteomes" id="UP000635278">
    <property type="component" value="Unassembled WGS sequence"/>
</dbReference>
<evidence type="ECO:0000313" key="18">
    <source>
        <dbReference type="EMBL" id="NHN86775.1"/>
    </source>
</evidence>
<dbReference type="RefSeq" id="WP_173585091.1">
    <property type="nucleotide sequence ID" value="NZ_WOTB01000052.1"/>
</dbReference>
<evidence type="ECO:0000256" key="10">
    <source>
        <dbReference type="ARBA" id="ARBA00023136"/>
    </source>
</evidence>
<dbReference type="InterPro" id="IPR037066">
    <property type="entry name" value="Plug_dom_sf"/>
</dbReference>
<dbReference type="SUPFAM" id="SSF56935">
    <property type="entry name" value="Porins"/>
    <property type="match status" value="1"/>
</dbReference>
<gene>
    <name evidence="18" type="ORF">GOB93_19445</name>
</gene>
<keyword evidence="5 12" id="KW-0812">Transmembrane</keyword>
<keyword evidence="2 12" id="KW-0813">Transport</keyword>
<evidence type="ECO:0000256" key="5">
    <source>
        <dbReference type="ARBA" id="ARBA00022692"/>
    </source>
</evidence>
<evidence type="ECO:0000256" key="13">
    <source>
        <dbReference type="RuleBase" id="RU003357"/>
    </source>
</evidence>
<keyword evidence="7" id="KW-0408">Iron</keyword>
<evidence type="ECO:0000256" key="12">
    <source>
        <dbReference type="PROSITE-ProRule" id="PRU01360"/>
    </source>
</evidence>
<evidence type="ECO:0000256" key="1">
    <source>
        <dbReference type="ARBA" id="ARBA00004571"/>
    </source>
</evidence>
<keyword evidence="10 12" id="KW-0472">Membrane</keyword>
<dbReference type="EMBL" id="WOTB01000052">
    <property type="protein sequence ID" value="NHN86775.1"/>
    <property type="molecule type" value="Genomic_DNA"/>
</dbReference>